<keyword evidence="1 3" id="KW-0413">Isomerase</keyword>
<evidence type="ECO:0000259" key="2">
    <source>
        <dbReference type="Pfam" id="PF02350"/>
    </source>
</evidence>
<dbReference type="InterPro" id="IPR003331">
    <property type="entry name" value="UDP_GlcNAc_Epimerase_2_dom"/>
</dbReference>
<dbReference type="InterPro" id="IPR029767">
    <property type="entry name" value="WecB-like"/>
</dbReference>
<evidence type="ECO:0000256" key="1">
    <source>
        <dbReference type="RuleBase" id="RU003513"/>
    </source>
</evidence>
<dbReference type="Pfam" id="PF02350">
    <property type="entry name" value="Epimerase_2"/>
    <property type="match status" value="1"/>
</dbReference>
<keyword evidence="4" id="KW-1185">Reference proteome</keyword>
<feature type="domain" description="UDP-N-acetylglucosamine 2-epimerase" evidence="2">
    <location>
        <begin position="13"/>
        <end position="347"/>
    </location>
</feature>
<accession>A0ABM8UQD0</accession>
<dbReference type="PANTHER" id="PTHR43174">
    <property type="entry name" value="UDP-N-ACETYLGLUCOSAMINE 2-EPIMERASE"/>
    <property type="match status" value="1"/>
</dbReference>
<gene>
    <name evidence="3" type="primary">wbpI</name>
    <name evidence="3" type="ORF">DYBT9623_02460</name>
</gene>
<dbReference type="EMBL" id="CAJRAU010000003">
    <property type="protein sequence ID" value="CAG5069723.1"/>
    <property type="molecule type" value="Genomic_DNA"/>
</dbReference>
<dbReference type="CDD" id="cd03786">
    <property type="entry name" value="GTB_UDP-GlcNAc_2-Epimerase"/>
    <property type="match status" value="1"/>
</dbReference>
<name>A0ABM8UQD0_9BACT</name>
<reference evidence="3 4" key="1">
    <citation type="submission" date="2021-04" db="EMBL/GenBank/DDBJ databases">
        <authorList>
            <person name="Rodrigo-Torres L."/>
            <person name="Arahal R. D."/>
            <person name="Lucena T."/>
        </authorList>
    </citation>
    <scope>NUCLEOTIDE SEQUENCE [LARGE SCALE GENOMIC DNA]</scope>
    <source>
        <strain evidence="3 4">CECT 9623</strain>
    </source>
</reference>
<comment type="caution">
    <text evidence="3">The sequence shown here is derived from an EMBL/GenBank/DDBJ whole genome shotgun (WGS) entry which is preliminary data.</text>
</comment>
<dbReference type="Proteomes" id="UP000679725">
    <property type="component" value="Unassembled WGS sequence"/>
</dbReference>
<dbReference type="SUPFAM" id="SSF53756">
    <property type="entry name" value="UDP-Glycosyltransferase/glycogen phosphorylase"/>
    <property type="match status" value="1"/>
</dbReference>
<sequence>MKVAPLHRAFLAYPDMESKIVHTGQHHDFMMSGIFFEQLQIPKPDCFLNVNGGTHAQQTGRIMLAFEKVVLTENPDLIVVVGDVNSTLACGLVAVKMHIPVAHVEAGLRSGDRNMPEEINRILTDAISDQLFVTEHSAMKNLLLENVHPARIHLVGNTMIDSLVHCESHINACDIVAELGLAANTYIVITMHRPANVDNQGGLTNLLEVGKCLSRHLKVVFSVHPRTLKNINAFGMEQDFQAIENLIMIASLGYFEFIRLIKNAALVITDSGGIQEETTFLQIPCITLRNNTERPVTISEGTNHLLPDFTAESVAQLAEKILSGKSKRSGIPEYWDGKAAERISRILREKYINS</sequence>
<proteinExistence type="inferred from homology"/>
<dbReference type="NCBIfam" id="TIGR00236">
    <property type="entry name" value="wecB"/>
    <property type="match status" value="1"/>
</dbReference>
<dbReference type="Gene3D" id="3.40.50.2000">
    <property type="entry name" value="Glycogen Phosphorylase B"/>
    <property type="match status" value="2"/>
</dbReference>
<protein>
    <submittedName>
        <fullName evidence="3">UDP-2,3-diacetamido-2,3-dideoxy-D-glucuronate 2-epimerase</fullName>
        <ecNumber evidence="3">5.1.3.23</ecNumber>
    </submittedName>
</protein>
<evidence type="ECO:0000313" key="3">
    <source>
        <dbReference type="EMBL" id="CAG5069723.1"/>
    </source>
</evidence>
<evidence type="ECO:0000313" key="4">
    <source>
        <dbReference type="Proteomes" id="UP000679725"/>
    </source>
</evidence>
<comment type="similarity">
    <text evidence="1">Belongs to the UDP-N-acetylglucosamine 2-epimerase family.</text>
</comment>
<dbReference type="EC" id="5.1.3.23" evidence="3"/>
<dbReference type="GO" id="GO:0016853">
    <property type="term" value="F:isomerase activity"/>
    <property type="evidence" value="ECO:0007669"/>
    <property type="project" value="UniProtKB-KW"/>
</dbReference>
<organism evidence="3 4">
    <name type="scientific">Dyadobacter linearis</name>
    <dbReference type="NCBI Taxonomy" id="2823330"/>
    <lineage>
        <taxon>Bacteria</taxon>
        <taxon>Pseudomonadati</taxon>
        <taxon>Bacteroidota</taxon>
        <taxon>Cytophagia</taxon>
        <taxon>Cytophagales</taxon>
        <taxon>Spirosomataceae</taxon>
        <taxon>Dyadobacter</taxon>
    </lineage>
</organism>
<dbReference type="PANTHER" id="PTHR43174:SF1">
    <property type="entry name" value="UDP-N-ACETYLGLUCOSAMINE 2-EPIMERASE"/>
    <property type="match status" value="1"/>
</dbReference>